<keyword evidence="1" id="KW-0663">Pyridoxal phosphate</keyword>
<proteinExistence type="predicted"/>
<dbReference type="PANTHER" id="PTHR43586">
    <property type="entry name" value="CYSTEINE DESULFURASE"/>
    <property type="match status" value="1"/>
</dbReference>
<dbReference type="EMBL" id="BQNB010019562">
    <property type="protein sequence ID" value="GJT86607.1"/>
    <property type="molecule type" value="Genomic_DNA"/>
</dbReference>
<organism evidence="2 3">
    <name type="scientific">Tanacetum coccineum</name>
    <dbReference type="NCBI Taxonomy" id="301880"/>
    <lineage>
        <taxon>Eukaryota</taxon>
        <taxon>Viridiplantae</taxon>
        <taxon>Streptophyta</taxon>
        <taxon>Embryophyta</taxon>
        <taxon>Tracheophyta</taxon>
        <taxon>Spermatophyta</taxon>
        <taxon>Magnoliopsida</taxon>
        <taxon>eudicotyledons</taxon>
        <taxon>Gunneridae</taxon>
        <taxon>Pentapetalae</taxon>
        <taxon>asterids</taxon>
        <taxon>campanulids</taxon>
        <taxon>Asterales</taxon>
        <taxon>Asteraceae</taxon>
        <taxon>Asteroideae</taxon>
        <taxon>Anthemideae</taxon>
        <taxon>Anthemidinae</taxon>
        <taxon>Tanacetum</taxon>
    </lineage>
</organism>
<dbReference type="Proteomes" id="UP001151760">
    <property type="component" value="Unassembled WGS sequence"/>
</dbReference>
<dbReference type="GO" id="GO:0016740">
    <property type="term" value="F:transferase activity"/>
    <property type="evidence" value="ECO:0007669"/>
    <property type="project" value="UniProtKB-KW"/>
</dbReference>
<name>A0ABQ5HH65_9ASTR</name>
<evidence type="ECO:0000313" key="3">
    <source>
        <dbReference type="Proteomes" id="UP001151760"/>
    </source>
</evidence>
<keyword evidence="2" id="KW-0808">Transferase</keyword>
<reference evidence="2" key="2">
    <citation type="submission" date="2022-01" db="EMBL/GenBank/DDBJ databases">
        <authorList>
            <person name="Yamashiro T."/>
            <person name="Shiraishi A."/>
            <person name="Satake H."/>
            <person name="Nakayama K."/>
        </authorList>
    </citation>
    <scope>NUCLEOTIDE SEQUENCE</scope>
</reference>
<gene>
    <name evidence="2" type="ORF">Tco_1068324</name>
</gene>
<dbReference type="Gene3D" id="3.40.640.10">
    <property type="entry name" value="Type I PLP-dependent aspartate aminotransferase-like (Major domain)"/>
    <property type="match status" value="1"/>
</dbReference>
<dbReference type="PANTHER" id="PTHR43586:SF8">
    <property type="entry name" value="CYSTEINE DESULFURASE 1, CHLOROPLASTIC"/>
    <property type="match status" value="1"/>
</dbReference>
<keyword evidence="3" id="KW-1185">Reference proteome</keyword>
<protein>
    <submittedName>
        <fullName evidence="2">Pyridoxal phosphate-dependent transferase</fullName>
    </submittedName>
</protein>
<sequence length="212" mass="23450">MDVASKKPLLENLMIMLALNLRRLSMISYSSILKVMTIEHNGDTLTLTRKEDYVVHFITAFAHSGTQGDDLIFCGSGTTASIKRLQEVTRIAIPLNLREKVTTRRPMLGYFSACSIVTRICSVLCLACFASLEHSHALISQQDIDMRSAVVVDGYDAITLSPHKFLGRPGSPGILLMNKALYQLKNSPPSTCGTVNYVNYYDEKVCGTVDVR</sequence>
<dbReference type="InterPro" id="IPR015421">
    <property type="entry name" value="PyrdxlP-dep_Trfase_major"/>
</dbReference>
<accession>A0ABQ5HH65</accession>
<evidence type="ECO:0000256" key="1">
    <source>
        <dbReference type="ARBA" id="ARBA00022898"/>
    </source>
</evidence>
<comment type="caution">
    <text evidence="2">The sequence shown here is derived from an EMBL/GenBank/DDBJ whole genome shotgun (WGS) entry which is preliminary data.</text>
</comment>
<reference evidence="2" key="1">
    <citation type="journal article" date="2022" name="Int. J. Mol. Sci.">
        <title>Draft Genome of Tanacetum Coccineum: Genomic Comparison of Closely Related Tanacetum-Family Plants.</title>
        <authorList>
            <person name="Yamashiro T."/>
            <person name="Shiraishi A."/>
            <person name="Nakayama K."/>
            <person name="Satake H."/>
        </authorList>
    </citation>
    <scope>NUCLEOTIDE SEQUENCE</scope>
</reference>
<evidence type="ECO:0000313" key="2">
    <source>
        <dbReference type="EMBL" id="GJT86607.1"/>
    </source>
</evidence>